<evidence type="ECO:0000313" key="2">
    <source>
        <dbReference type="EMBL" id="HIZ73124.1"/>
    </source>
</evidence>
<dbReference type="Proteomes" id="UP000824102">
    <property type="component" value="Unassembled WGS sequence"/>
</dbReference>
<dbReference type="InterPro" id="IPR007848">
    <property type="entry name" value="Small_mtfrase_dom"/>
</dbReference>
<keyword evidence="2" id="KW-0489">Methyltransferase</keyword>
<dbReference type="GO" id="GO:0008757">
    <property type="term" value="F:S-adenosylmethionine-dependent methyltransferase activity"/>
    <property type="evidence" value="ECO:0007669"/>
    <property type="project" value="UniProtKB-ARBA"/>
</dbReference>
<organism evidence="2 3">
    <name type="scientific">Candidatus Gallimonas intestinavium</name>
    <dbReference type="NCBI Taxonomy" id="2838603"/>
    <lineage>
        <taxon>Bacteria</taxon>
        <taxon>Bacillati</taxon>
        <taxon>Bacillota</taxon>
        <taxon>Clostridia</taxon>
        <taxon>Candidatus Gallimonas</taxon>
    </lineage>
</organism>
<dbReference type="PANTHER" id="PTHR47739">
    <property type="entry name" value="TRNA1(VAL) (ADENINE(37)-N6)-METHYLTRANSFERASE"/>
    <property type="match status" value="1"/>
</dbReference>
<dbReference type="GO" id="GO:0003676">
    <property type="term" value="F:nucleic acid binding"/>
    <property type="evidence" value="ECO:0007669"/>
    <property type="project" value="InterPro"/>
</dbReference>
<dbReference type="EMBL" id="DXBB01000083">
    <property type="protein sequence ID" value="HIZ73124.1"/>
    <property type="molecule type" value="Genomic_DNA"/>
</dbReference>
<accession>A0A9D2G4X2</accession>
<dbReference type="PROSITE" id="PS00092">
    <property type="entry name" value="N6_MTASE"/>
    <property type="match status" value="1"/>
</dbReference>
<dbReference type="PANTHER" id="PTHR47739:SF1">
    <property type="entry name" value="TRNA1(VAL) (ADENINE(37)-N6)-METHYLTRANSFERASE"/>
    <property type="match status" value="1"/>
</dbReference>
<dbReference type="GO" id="GO:0008170">
    <property type="term" value="F:N-methyltransferase activity"/>
    <property type="evidence" value="ECO:0007669"/>
    <property type="project" value="UniProtKB-ARBA"/>
</dbReference>
<comment type="caution">
    <text evidence="2">The sequence shown here is derived from an EMBL/GenBank/DDBJ whole genome shotgun (WGS) entry which is preliminary data.</text>
</comment>
<reference evidence="2" key="2">
    <citation type="submission" date="2021-04" db="EMBL/GenBank/DDBJ databases">
        <authorList>
            <person name="Gilroy R."/>
        </authorList>
    </citation>
    <scope>NUCLEOTIDE SEQUENCE</scope>
    <source>
        <strain evidence="2">ChiW7-2402</strain>
    </source>
</reference>
<dbReference type="InterPro" id="IPR050210">
    <property type="entry name" value="tRNA_Adenine-N(6)_MTase"/>
</dbReference>
<dbReference type="SUPFAM" id="SSF53335">
    <property type="entry name" value="S-adenosyl-L-methionine-dependent methyltransferases"/>
    <property type="match status" value="1"/>
</dbReference>
<dbReference type="Gene3D" id="3.40.50.150">
    <property type="entry name" value="Vaccinia Virus protein VP39"/>
    <property type="match status" value="1"/>
</dbReference>
<evidence type="ECO:0000259" key="1">
    <source>
        <dbReference type="Pfam" id="PF05175"/>
    </source>
</evidence>
<reference evidence="2" key="1">
    <citation type="journal article" date="2021" name="PeerJ">
        <title>Extensive microbial diversity within the chicken gut microbiome revealed by metagenomics and culture.</title>
        <authorList>
            <person name="Gilroy R."/>
            <person name="Ravi A."/>
            <person name="Getino M."/>
            <person name="Pursley I."/>
            <person name="Horton D.L."/>
            <person name="Alikhan N.F."/>
            <person name="Baker D."/>
            <person name="Gharbi K."/>
            <person name="Hall N."/>
            <person name="Watson M."/>
            <person name="Adriaenssens E.M."/>
            <person name="Foster-Nyarko E."/>
            <person name="Jarju S."/>
            <person name="Secka A."/>
            <person name="Antonio M."/>
            <person name="Oren A."/>
            <person name="Chaudhuri R.R."/>
            <person name="La Ragione R."/>
            <person name="Hildebrand F."/>
            <person name="Pallen M.J."/>
        </authorList>
    </citation>
    <scope>NUCLEOTIDE SEQUENCE</scope>
    <source>
        <strain evidence="2">ChiW7-2402</strain>
    </source>
</reference>
<evidence type="ECO:0000313" key="3">
    <source>
        <dbReference type="Proteomes" id="UP000824102"/>
    </source>
</evidence>
<feature type="domain" description="Methyltransferase small" evidence="1">
    <location>
        <begin position="28"/>
        <end position="165"/>
    </location>
</feature>
<gene>
    <name evidence="2" type="ORF">H9964_06055</name>
</gene>
<dbReference type="InterPro" id="IPR029063">
    <property type="entry name" value="SAM-dependent_MTases_sf"/>
</dbReference>
<dbReference type="GO" id="GO:0032259">
    <property type="term" value="P:methylation"/>
    <property type="evidence" value="ECO:0007669"/>
    <property type="project" value="UniProtKB-KW"/>
</dbReference>
<keyword evidence="2" id="KW-0808">Transferase</keyword>
<dbReference type="Pfam" id="PF05175">
    <property type="entry name" value="MTS"/>
    <property type="match status" value="1"/>
</dbReference>
<proteinExistence type="predicted"/>
<dbReference type="CDD" id="cd02440">
    <property type="entry name" value="AdoMet_MTases"/>
    <property type="match status" value="1"/>
</dbReference>
<dbReference type="AlphaFoldDB" id="A0A9D2G4X2"/>
<name>A0A9D2G4X2_9FIRM</name>
<sequence length="243" mass="26459">MQIIEPLLIGNYRIVQDTELYRFTSDSVLLSRFVKAKAGERVADFCAGSGIVGLHFYAENVGIEHVTLFELQKELAELSRRTVELNGLEDVFTVENMAVQDIPPCYIEAFSLILCNPPYEKGGFENADPKKAICRKELALPLQELVASAARCLKFGGRFVLVHRADRLAELFVALHAAGLEPKKLQLVAGKEGAKPYLALVMAKKGGKSGLDVLPTLINTAAAGRMGADEKGKSAAEAAKEQR</sequence>
<dbReference type="InterPro" id="IPR002052">
    <property type="entry name" value="DNA_methylase_N6_adenine_CS"/>
</dbReference>
<protein>
    <submittedName>
        <fullName evidence="2">Methyltransferase</fullName>
    </submittedName>
</protein>